<dbReference type="RefSeq" id="XP_046120811.1">
    <property type="nucleotide sequence ID" value="XM_046264776.1"/>
</dbReference>
<feature type="chain" id="PRO_5040473359" description="Cell wall galactomannoprotein" evidence="1">
    <location>
        <begin position="21"/>
        <end position="181"/>
    </location>
</feature>
<evidence type="ECO:0000256" key="1">
    <source>
        <dbReference type="SAM" id="SignalP"/>
    </source>
</evidence>
<keyword evidence="3" id="KW-1185">Reference proteome</keyword>
<gene>
    <name evidence="2" type="ORF">F5Z01DRAFT_672115</name>
</gene>
<keyword evidence="1" id="KW-0732">Signal</keyword>
<dbReference type="OrthoDB" id="5089392at2759"/>
<feature type="signal peptide" evidence="1">
    <location>
        <begin position="1"/>
        <end position="20"/>
    </location>
</feature>
<dbReference type="Proteomes" id="UP000887229">
    <property type="component" value="Unassembled WGS sequence"/>
</dbReference>
<dbReference type="GeneID" id="70295679"/>
<accession>A0A9P8CS08</accession>
<proteinExistence type="predicted"/>
<dbReference type="Pfam" id="PF17615">
    <property type="entry name" value="C166"/>
    <property type="match status" value="1"/>
</dbReference>
<evidence type="ECO:0000313" key="2">
    <source>
        <dbReference type="EMBL" id="KAG9256887.1"/>
    </source>
</evidence>
<dbReference type="AlphaFoldDB" id="A0A9P8CS08"/>
<evidence type="ECO:0008006" key="4">
    <source>
        <dbReference type="Google" id="ProtNLM"/>
    </source>
</evidence>
<comment type="caution">
    <text evidence="2">The sequence shown here is derived from an EMBL/GenBank/DDBJ whole genome shotgun (WGS) entry which is preliminary data.</text>
</comment>
<evidence type="ECO:0000313" key="3">
    <source>
        <dbReference type="Proteomes" id="UP000887229"/>
    </source>
</evidence>
<name>A0A9P8CS08_9HYPO</name>
<reference evidence="2" key="1">
    <citation type="journal article" date="2021" name="IMA Fungus">
        <title>Genomic characterization of three marine fungi, including Emericellopsis atlantica sp. nov. with signatures of a generalist lifestyle and marine biomass degradation.</title>
        <authorList>
            <person name="Hagestad O.C."/>
            <person name="Hou L."/>
            <person name="Andersen J.H."/>
            <person name="Hansen E.H."/>
            <person name="Altermark B."/>
            <person name="Li C."/>
            <person name="Kuhnert E."/>
            <person name="Cox R.J."/>
            <person name="Crous P.W."/>
            <person name="Spatafora J.W."/>
            <person name="Lail K."/>
            <person name="Amirebrahimi M."/>
            <person name="Lipzen A."/>
            <person name="Pangilinan J."/>
            <person name="Andreopoulos W."/>
            <person name="Hayes R.D."/>
            <person name="Ng V."/>
            <person name="Grigoriev I.V."/>
            <person name="Jackson S.A."/>
            <person name="Sutton T.D.S."/>
            <person name="Dobson A.D.W."/>
            <person name="Rama T."/>
        </authorList>
    </citation>
    <scope>NUCLEOTIDE SEQUENCE</scope>
    <source>
        <strain evidence="2">TS7</strain>
    </source>
</reference>
<sequence length="181" mass="18795">MQFKVLPALVAILSASAVTAQITAKVVVTSIDDITDLSQDATDVAQSISSNPFSLPSAFLRLANSFGGIVTTATKTVTALEGDMPKDDFAKDDQSAICDALTSFVKVHQNLLEIVIGKAGLLTIVPFVGQPVAAVLRALEGVVDTLAGDIISLVPTCAKGAKMDIDMLQGTLEKAISAYSN</sequence>
<protein>
    <recommendedName>
        <fullName evidence="4">Cell wall galactomannoprotein</fullName>
    </recommendedName>
</protein>
<dbReference type="EMBL" id="MU251247">
    <property type="protein sequence ID" value="KAG9256887.1"/>
    <property type="molecule type" value="Genomic_DNA"/>
</dbReference>
<organism evidence="2 3">
    <name type="scientific">Emericellopsis atlantica</name>
    <dbReference type="NCBI Taxonomy" id="2614577"/>
    <lineage>
        <taxon>Eukaryota</taxon>
        <taxon>Fungi</taxon>
        <taxon>Dikarya</taxon>
        <taxon>Ascomycota</taxon>
        <taxon>Pezizomycotina</taxon>
        <taxon>Sordariomycetes</taxon>
        <taxon>Hypocreomycetidae</taxon>
        <taxon>Hypocreales</taxon>
        <taxon>Bionectriaceae</taxon>
        <taxon>Emericellopsis</taxon>
    </lineage>
</organism>